<keyword evidence="1" id="KW-0812">Transmembrane</keyword>
<dbReference type="PANTHER" id="PTHR35337">
    <property type="entry name" value="SLR1478 PROTEIN"/>
    <property type="match status" value="1"/>
</dbReference>
<accession>A0A7C1B4H3</accession>
<keyword evidence="1" id="KW-0472">Membrane</keyword>
<dbReference type="EMBL" id="DQZR01000287">
    <property type="protein sequence ID" value="HDM36939.1"/>
    <property type="molecule type" value="Genomic_DNA"/>
</dbReference>
<gene>
    <name evidence="2" type="ORF">ENG09_06845</name>
</gene>
<feature type="transmembrane region" description="Helical" evidence="1">
    <location>
        <begin position="36"/>
        <end position="57"/>
    </location>
</feature>
<evidence type="ECO:0000313" key="2">
    <source>
        <dbReference type="EMBL" id="HDM36939.1"/>
    </source>
</evidence>
<feature type="transmembrane region" description="Helical" evidence="1">
    <location>
        <begin position="146"/>
        <end position="167"/>
    </location>
</feature>
<feature type="transmembrane region" description="Helical" evidence="1">
    <location>
        <begin position="188"/>
        <end position="207"/>
    </location>
</feature>
<dbReference type="Pfam" id="PF01944">
    <property type="entry name" value="SpoIIM"/>
    <property type="match status" value="1"/>
</dbReference>
<feature type="transmembrane region" description="Helical" evidence="1">
    <location>
        <begin position="97"/>
        <end position="126"/>
    </location>
</feature>
<reference evidence="2" key="1">
    <citation type="journal article" date="2020" name="mSystems">
        <title>Genome- and Community-Level Interaction Insights into Carbon Utilization and Element Cycling Functions of Hydrothermarchaeota in Hydrothermal Sediment.</title>
        <authorList>
            <person name="Zhou Z."/>
            <person name="Liu Y."/>
            <person name="Xu W."/>
            <person name="Pan J."/>
            <person name="Luo Z.H."/>
            <person name="Li M."/>
        </authorList>
    </citation>
    <scope>NUCLEOTIDE SEQUENCE [LARGE SCALE GENOMIC DNA]</scope>
    <source>
        <strain evidence="2">HyVt-185</strain>
    </source>
</reference>
<dbReference type="AlphaFoldDB" id="A0A7C1B4H3"/>
<comment type="caution">
    <text evidence="2">The sequence shown here is derived from an EMBL/GenBank/DDBJ whole genome shotgun (WGS) entry which is preliminary data.</text>
</comment>
<name>A0A7C1B4H3_9EURY</name>
<organism evidence="2">
    <name type="scientific">Candidatus Syntropharchaeum butanivorans</name>
    <dbReference type="NCBI Taxonomy" id="1839936"/>
    <lineage>
        <taxon>Archaea</taxon>
        <taxon>Methanobacteriati</taxon>
        <taxon>Methanobacteriota</taxon>
        <taxon>Stenosarchaea group</taxon>
        <taxon>Methanomicrobia</taxon>
        <taxon>Methanosarcinales</taxon>
        <taxon>ANME-2 cluster</taxon>
        <taxon>Candidatus Syntropharchaeum</taxon>
    </lineage>
</organism>
<keyword evidence="1" id="KW-1133">Transmembrane helix</keyword>
<evidence type="ECO:0000256" key="1">
    <source>
        <dbReference type="SAM" id="Phobius"/>
    </source>
</evidence>
<dbReference type="PANTHER" id="PTHR35337:SF1">
    <property type="entry name" value="SLR1478 PROTEIN"/>
    <property type="match status" value="1"/>
</dbReference>
<dbReference type="InterPro" id="IPR002798">
    <property type="entry name" value="SpoIIM-like"/>
</dbReference>
<sequence>MYLQRRKVLIRAWPRRGNNGPIVRGDLVNLGDVRRYFCFSTLILFVSIITGYIYGLLFPECLEGAFSGWEPLFEWVKGAGHLELFLLIFLNNTIKSFIIMVLGLGLGVIPGVFLIYNGLYIGLAVYLMKGVAGWKGVVLGIMPHGIIEIPAVLLAAGVGMRLGDILLQTLLMRGQFDIRSEFKGAVSIFFRLILPMLFIAALIEAFVTSQLVGGI</sequence>
<protein>
    <submittedName>
        <fullName evidence="2">Stage II sporulation protein M</fullName>
    </submittedName>
</protein>
<proteinExistence type="predicted"/>
<dbReference type="Proteomes" id="UP000885863">
    <property type="component" value="Unassembled WGS sequence"/>
</dbReference>
<feature type="transmembrane region" description="Helical" evidence="1">
    <location>
        <begin position="72"/>
        <end position="90"/>
    </location>
</feature>